<dbReference type="PROSITE" id="PS50104">
    <property type="entry name" value="TIR"/>
    <property type="match status" value="1"/>
</dbReference>
<dbReference type="KEGG" id="apre:CNX65_08195"/>
<dbReference type="GO" id="GO:0007165">
    <property type="term" value="P:signal transduction"/>
    <property type="evidence" value="ECO:0007669"/>
    <property type="project" value="InterPro"/>
</dbReference>
<evidence type="ECO:0000313" key="2">
    <source>
        <dbReference type="EMBL" id="ATE53271.1"/>
    </source>
</evidence>
<keyword evidence="3" id="KW-1185">Reference proteome</keyword>
<dbReference type="InterPro" id="IPR000157">
    <property type="entry name" value="TIR_dom"/>
</dbReference>
<dbReference type="Proteomes" id="UP000218505">
    <property type="component" value="Chromosome"/>
</dbReference>
<organism evidence="2 3">
    <name type="scientific">Actinosynnema pretiosum</name>
    <dbReference type="NCBI Taxonomy" id="42197"/>
    <lineage>
        <taxon>Bacteria</taxon>
        <taxon>Bacillati</taxon>
        <taxon>Actinomycetota</taxon>
        <taxon>Actinomycetes</taxon>
        <taxon>Pseudonocardiales</taxon>
        <taxon>Pseudonocardiaceae</taxon>
        <taxon>Actinosynnema</taxon>
    </lineage>
</organism>
<gene>
    <name evidence="2" type="ORF">CNX65_08195</name>
</gene>
<feature type="domain" description="TIR" evidence="1">
    <location>
        <begin position="2"/>
        <end position="161"/>
    </location>
</feature>
<reference evidence="2" key="1">
    <citation type="submission" date="2017-09" db="EMBL/GenBank/DDBJ databases">
        <title>Complete Genome Sequence of ansamitocin-producing Bacterium Actinosynnema pretiosum X47.</title>
        <authorList>
            <person name="Cao G."/>
            <person name="Zong G."/>
            <person name="Zhong C."/>
            <person name="Fu J."/>
        </authorList>
    </citation>
    <scope>NUCLEOTIDE SEQUENCE [LARGE SCALE GENOMIC DNA]</scope>
    <source>
        <strain evidence="2">X47</strain>
    </source>
</reference>
<evidence type="ECO:0000313" key="3">
    <source>
        <dbReference type="Proteomes" id="UP000218505"/>
    </source>
</evidence>
<dbReference type="Gene3D" id="3.40.50.10140">
    <property type="entry name" value="Toll/interleukin-1 receptor homology (TIR) domain"/>
    <property type="match status" value="1"/>
</dbReference>
<dbReference type="Pfam" id="PF13676">
    <property type="entry name" value="TIR_2"/>
    <property type="match status" value="1"/>
</dbReference>
<name>A0A290Z2K1_9PSEU</name>
<evidence type="ECO:0000259" key="1">
    <source>
        <dbReference type="PROSITE" id="PS50104"/>
    </source>
</evidence>
<accession>A0A290Z2K1</accession>
<dbReference type="AlphaFoldDB" id="A0A290Z2K1"/>
<protein>
    <recommendedName>
        <fullName evidence="1">TIR domain-containing protein</fullName>
    </recommendedName>
</protein>
<sequence length="189" mass="21463">MYEHDVMISYRRDGAAVPAWVENHLRPALVESLADQSLGEVGFYFEPSTAAEDGFDQALRAFRRSKVLLAVCSPQYFFDEWCLAEWHSMSDREKAAGMPPSSLTCPVIFCDSKNFPSFAKSIDMHDLKRWNITTPQFKETRAYRGFGDAVNKIALELVEKIARAPRWSADWPVDTPAAPEPTPSRVPRY</sequence>
<dbReference type="InterPro" id="IPR035897">
    <property type="entry name" value="Toll_tir_struct_dom_sf"/>
</dbReference>
<proteinExistence type="predicted"/>
<dbReference type="RefSeq" id="WP_096492221.1">
    <property type="nucleotide sequence ID" value="NZ_CP023445.1"/>
</dbReference>
<dbReference type="EMBL" id="CP023445">
    <property type="protein sequence ID" value="ATE53271.1"/>
    <property type="molecule type" value="Genomic_DNA"/>
</dbReference>
<dbReference type="SUPFAM" id="SSF52200">
    <property type="entry name" value="Toll/Interleukin receptor TIR domain"/>
    <property type="match status" value="1"/>
</dbReference>